<reference evidence="4 5" key="1">
    <citation type="submission" date="2019-05" db="EMBL/GenBank/DDBJ databases">
        <title>Genome sequences of Thalassotalea litorea 1K03283.</title>
        <authorList>
            <person name="Zhang D."/>
        </authorList>
    </citation>
    <scope>NUCLEOTIDE SEQUENCE [LARGE SCALE GENOMIC DNA]</scope>
    <source>
        <strain evidence="4 5">MCCC 1K03283</strain>
    </source>
</reference>
<dbReference type="AlphaFoldDB" id="A0A5R9IM37"/>
<keyword evidence="1" id="KW-0521">NADP</keyword>
<sequence length="322" mass="34908">MRFLDIDSNQQLQLSNTEQPVFGNDECLINVQAIGVNRADLLQKAGKYPPPLGESEILGIEVSGEILEVGHNVKNWRKGDRVFALVPGGGYAEIAKVNASHLMALPQSMTFEQGAAVAETFLTAYQSLFTIANLTAGENVLVHAGASGVGCAAIQLAKALGCYVLSTVGSENKLQACLTLGADTALNYREQDFAVWAKENRRQFDVIVDVVAGDYVGKNINVAALDGRIVNLAILGGRYSQDFDMAKMLGKRLSLYASTLRNRSDDYKAKLVADFQRDFGARLLNGTITPVIDSIFPWQEANTAHQKMADNANIGKLVLQVR</sequence>
<dbReference type="GO" id="GO:0016651">
    <property type="term" value="F:oxidoreductase activity, acting on NAD(P)H"/>
    <property type="evidence" value="ECO:0007669"/>
    <property type="project" value="TreeGrafter"/>
</dbReference>
<keyword evidence="2" id="KW-0560">Oxidoreductase</keyword>
<feature type="domain" description="Enoyl reductase (ER)" evidence="3">
    <location>
        <begin position="7"/>
        <end position="319"/>
    </location>
</feature>
<evidence type="ECO:0000313" key="5">
    <source>
        <dbReference type="Proteomes" id="UP000307790"/>
    </source>
</evidence>
<evidence type="ECO:0000313" key="4">
    <source>
        <dbReference type="EMBL" id="TLU65127.1"/>
    </source>
</evidence>
<dbReference type="InterPro" id="IPR036291">
    <property type="entry name" value="NAD(P)-bd_dom_sf"/>
</dbReference>
<dbReference type="EMBL" id="VCBC01000008">
    <property type="protein sequence ID" value="TLU65127.1"/>
    <property type="molecule type" value="Genomic_DNA"/>
</dbReference>
<dbReference type="InterPro" id="IPR020843">
    <property type="entry name" value="ER"/>
</dbReference>
<dbReference type="Gene3D" id="3.90.180.10">
    <property type="entry name" value="Medium-chain alcohol dehydrogenases, catalytic domain"/>
    <property type="match status" value="1"/>
</dbReference>
<evidence type="ECO:0000259" key="3">
    <source>
        <dbReference type="SMART" id="SM00829"/>
    </source>
</evidence>
<proteinExistence type="predicted"/>
<gene>
    <name evidence="4" type="ORF">FE810_09375</name>
</gene>
<dbReference type="CDD" id="cd05276">
    <property type="entry name" value="p53_inducible_oxidoreductase"/>
    <property type="match status" value="1"/>
</dbReference>
<dbReference type="InterPro" id="IPR013149">
    <property type="entry name" value="ADH-like_C"/>
</dbReference>
<accession>A0A5R9IM37</accession>
<dbReference type="SUPFAM" id="SSF51735">
    <property type="entry name" value="NAD(P)-binding Rossmann-fold domains"/>
    <property type="match status" value="1"/>
</dbReference>
<dbReference type="SMART" id="SM00829">
    <property type="entry name" value="PKS_ER"/>
    <property type="match status" value="1"/>
</dbReference>
<dbReference type="Proteomes" id="UP000307790">
    <property type="component" value="Unassembled WGS sequence"/>
</dbReference>
<name>A0A5R9IM37_9GAMM</name>
<dbReference type="Pfam" id="PF00107">
    <property type="entry name" value="ADH_zinc_N"/>
    <property type="match status" value="1"/>
</dbReference>
<dbReference type="InterPro" id="IPR011032">
    <property type="entry name" value="GroES-like_sf"/>
</dbReference>
<dbReference type="OrthoDB" id="9780520at2"/>
<dbReference type="NCBIfam" id="TIGR02824">
    <property type="entry name" value="quinone_pig3"/>
    <property type="match status" value="1"/>
</dbReference>
<organism evidence="4 5">
    <name type="scientific">Thalassotalea litorea</name>
    <dbReference type="NCBI Taxonomy" id="2020715"/>
    <lineage>
        <taxon>Bacteria</taxon>
        <taxon>Pseudomonadati</taxon>
        <taxon>Pseudomonadota</taxon>
        <taxon>Gammaproteobacteria</taxon>
        <taxon>Alteromonadales</taxon>
        <taxon>Colwelliaceae</taxon>
        <taxon>Thalassotalea</taxon>
    </lineage>
</organism>
<keyword evidence="5" id="KW-1185">Reference proteome</keyword>
<dbReference type="GO" id="GO:0070402">
    <property type="term" value="F:NADPH binding"/>
    <property type="evidence" value="ECO:0007669"/>
    <property type="project" value="TreeGrafter"/>
</dbReference>
<dbReference type="PANTHER" id="PTHR48106">
    <property type="entry name" value="QUINONE OXIDOREDUCTASE PIG3-RELATED"/>
    <property type="match status" value="1"/>
</dbReference>
<dbReference type="InterPro" id="IPR013154">
    <property type="entry name" value="ADH-like_N"/>
</dbReference>
<dbReference type="Pfam" id="PF08240">
    <property type="entry name" value="ADH_N"/>
    <property type="match status" value="1"/>
</dbReference>
<dbReference type="RefSeq" id="WP_138319797.1">
    <property type="nucleotide sequence ID" value="NZ_VCBC01000008.1"/>
</dbReference>
<dbReference type="PANTHER" id="PTHR48106:SF8">
    <property type="entry name" value="OS02G0805600 PROTEIN"/>
    <property type="match status" value="1"/>
</dbReference>
<evidence type="ECO:0000256" key="2">
    <source>
        <dbReference type="ARBA" id="ARBA00023002"/>
    </source>
</evidence>
<protein>
    <submittedName>
        <fullName evidence="4">NAD(P)H-quinone oxidoreductase</fullName>
    </submittedName>
</protein>
<comment type="caution">
    <text evidence="4">The sequence shown here is derived from an EMBL/GenBank/DDBJ whole genome shotgun (WGS) entry which is preliminary data.</text>
</comment>
<dbReference type="InterPro" id="IPR014189">
    <property type="entry name" value="Quinone_OxRdtase_PIG3"/>
</dbReference>
<dbReference type="Gene3D" id="3.40.50.720">
    <property type="entry name" value="NAD(P)-binding Rossmann-like Domain"/>
    <property type="match status" value="1"/>
</dbReference>
<evidence type="ECO:0000256" key="1">
    <source>
        <dbReference type="ARBA" id="ARBA00022857"/>
    </source>
</evidence>
<dbReference type="SUPFAM" id="SSF50129">
    <property type="entry name" value="GroES-like"/>
    <property type="match status" value="1"/>
</dbReference>